<dbReference type="PANTHER" id="PTHR18829">
    <property type="entry name" value="PROTEIN YAE1 HOMOLOG"/>
    <property type="match status" value="1"/>
</dbReference>
<evidence type="ECO:0000259" key="10">
    <source>
        <dbReference type="Pfam" id="PF09811"/>
    </source>
</evidence>
<sequence length="205" mass="22574">MHLPPPEPQDSELYTYMDPVHAPAYFGPFTDMIGPDPQQFTELAAPHDQLESSHLLSPDTRRLQTQHTTEGYRDGITVGKAESIQAGFDEGFDLGAEIGLKAGQLLGILEGMAAALRENSVENSFGISAHMGKLLSDASKELCTDVIFAEEYWSPDGNWKYPVRGNGGDGSSGYDGDILTQDIAKQHPLLLKWDKLINQEVQKWN</sequence>
<evidence type="ECO:0000256" key="1">
    <source>
        <dbReference type="ARBA" id="ARBA00003836"/>
    </source>
</evidence>
<name>A0AAX6MVE2_9PEZI</name>
<evidence type="ECO:0000256" key="3">
    <source>
        <dbReference type="ARBA" id="ARBA00004496"/>
    </source>
</evidence>
<keyword evidence="8" id="KW-0963">Cytoplasm</keyword>
<dbReference type="GO" id="GO:0005737">
    <property type="term" value="C:cytoplasm"/>
    <property type="evidence" value="ECO:0007669"/>
    <property type="project" value="UniProtKB-SubCell"/>
</dbReference>
<dbReference type="InterPro" id="IPR019191">
    <property type="entry name" value="Essential_protein_Yae1_N"/>
</dbReference>
<organism evidence="11 12">
    <name type="scientific">Daldinia eschscholtzii</name>
    <dbReference type="NCBI Taxonomy" id="292717"/>
    <lineage>
        <taxon>Eukaryota</taxon>
        <taxon>Fungi</taxon>
        <taxon>Dikarya</taxon>
        <taxon>Ascomycota</taxon>
        <taxon>Pezizomycotina</taxon>
        <taxon>Sordariomycetes</taxon>
        <taxon>Xylariomycetidae</taxon>
        <taxon>Xylariales</taxon>
        <taxon>Hypoxylaceae</taxon>
        <taxon>Daldinia</taxon>
    </lineage>
</organism>
<comment type="subunit">
    <text evidence="5">May form a complex with LTO1.</text>
</comment>
<dbReference type="AlphaFoldDB" id="A0AAX6MVE2"/>
<proteinExistence type="inferred from homology"/>
<comment type="subcellular location">
    <subcellularLocation>
        <location evidence="3">Cytoplasm</location>
    </subcellularLocation>
    <subcellularLocation>
        <location evidence="2">Nucleus</location>
    </subcellularLocation>
</comment>
<evidence type="ECO:0000256" key="7">
    <source>
        <dbReference type="ARBA" id="ARBA00018400"/>
    </source>
</evidence>
<evidence type="ECO:0000313" key="12">
    <source>
        <dbReference type="Proteomes" id="UP001369815"/>
    </source>
</evidence>
<reference evidence="11 12" key="1">
    <citation type="journal article" date="2024" name="Front Chem Biol">
        <title>Unveiling the potential of Daldinia eschscholtzii MFLUCC 19-0629 through bioactivity and bioinformatics studies for enhanced sustainable agriculture production.</title>
        <authorList>
            <person name="Brooks S."/>
            <person name="Weaver J.A."/>
            <person name="Klomchit A."/>
            <person name="Alharthi S.A."/>
            <person name="Onlamun T."/>
            <person name="Nurani R."/>
            <person name="Vong T.K."/>
            <person name="Alberti F."/>
            <person name="Greco C."/>
        </authorList>
    </citation>
    <scope>NUCLEOTIDE SEQUENCE [LARGE SCALE GENOMIC DNA]</scope>
    <source>
        <strain evidence="11">MFLUCC 19-0629</strain>
    </source>
</reference>
<accession>A0AAX6MVE2</accession>
<feature type="domain" description="Essential protein Yae1 N-terminal" evidence="10">
    <location>
        <begin position="71"/>
        <end position="109"/>
    </location>
</feature>
<evidence type="ECO:0000256" key="6">
    <source>
        <dbReference type="ARBA" id="ARBA00017286"/>
    </source>
</evidence>
<evidence type="ECO:0000256" key="8">
    <source>
        <dbReference type="ARBA" id="ARBA00022490"/>
    </source>
</evidence>
<evidence type="ECO:0000313" key="11">
    <source>
        <dbReference type="EMBL" id="KAK6956486.1"/>
    </source>
</evidence>
<evidence type="ECO:0000256" key="9">
    <source>
        <dbReference type="ARBA" id="ARBA00023242"/>
    </source>
</evidence>
<evidence type="ECO:0000256" key="2">
    <source>
        <dbReference type="ARBA" id="ARBA00004123"/>
    </source>
</evidence>
<protein>
    <recommendedName>
        <fullName evidence="7">Protein YAE1</fullName>
    </recommendedName>
    <alternativeName>
        <fullName evidence="6">Protein yae1</fullName>
    </alternativeName>
</protein>
<evidence type="ECO:0000256" key="5">
    <source>
        <dbReference type="ARBA" id="ARBA00011427"/>
    </source>
</evidence>
<dbReference type="EMBL" id="JBANMG010000002">
    <property type="protein sequence ID" value="KAK6956486.1"/>
    <property type="molecule type" value="Genomic_DNA"/>
</dbReference>
<keyword evidence="9" id="KW-0539">Nucleus</keyword>
<dbReference type="PANTHER" id="PTHR18829:SF0">
    <property type="entry name" value="PROTEIN YAE1 HOMOLOG"/>
    <property type="match status" value="1"/>
</dbReference>
<gene>
    <name evidence="11" type="ORF">Daesc_001764</name>
</gene>
<dbReference type="Proteomes" id="UP001369815">
    <property type="component" value="Unassembled WGS sequence"/>
</dbReference>
<evidence type="ECO:0000256" key="4">
    <source>
        <dbReference type="ARBA" id="ARBA00007096"/>
    </source>
</evidence>
<comment type="function">
    <text evidence="1">The complex LTO1:YAE1 may function as a target specific adapter that probably recruits apo-RPLI1 to the cytosolic iron-sulfur protein assembly (CIA) complex machinery. May be required for biogenesis of the large ribosomal subunit and initiation of translation.</text>
</comment>
<comment type="similarity">
    <text evidence="4">Belongs to the YAE1 family.</text>
</comment>
<comment type="caution">
    <text evidence="11">The sequence shown here is derived from an EMBL/GenBank/DDBJ whole genome shotgun (WGS) entry which is preliminary data.</text>
</comment>
<keyword evidence="12" id="KW-1185">Reference proteome</keyword>
<dbReference type="Pfam" id="PF09811">
    <property type="entry name" value="Yae1_N"/>
    <property type="match status" value="1"/>
</dbReference>
<dbReference type="InterPro" id="IPR038881">
    <property type="entry name" value="Yae1-like"/>
</dbReference>
<dbReference type="GO" id="GO:0005634">
    <property type="term" value="C:nucleus"/>
    <property type="evidence" value="ECO:0007669"/>
    <property type="project" value="UniProtKB-SubCell"/>
</dbReference>